<dbReference type="Pfam" id="PF22741">
    <property type="entry name" value="PTP-NADK"/>
    <property type="match status" value="1"/>
</dbReference>
<dbReference type="AlphaFoldDB" id="A0AB37UNH4"/>
<evidence type="ECO:0000313" key="2">
    <source>
        <dbReference type="EMBL" id="RUT12979.1"/>
    </source>
</evidence>
<name>A0AB37UNH4_9CYAN</name>
<sequence length="194" mass="22379">MTTFTSVRNLNRHVLEHMRITNPVKTIYSLLKMVVSTNLGVNVMGEKLEDIFNYLQISDLIATSGQPTESQIAAIKEAGYQVLINLAPLEKFETTLPNEAAFVESLGMEYVHIPVIWNKPTLEDFDRFAQVMQANSDRPVFVHCAGNFRVSAFMYLYRRIYQNIDEEEAQKDLHKLWVPDDTWQRFMKEVMGNG</sequence>
<evidence type="ECO:0000259" key="1">
    <source>
        <dbReference type="Pfam" id="PF22741"/>
    </source>
</evidence>
<dbReference type="Gene3D" id="3.90.190.10">
    <property type="entry name" value="Protein tyrosine phosphatase superfamily"/>
    <property type="match status" value="1"/>
</dbReference>
<reference evidence="2 3" key="1">
    <citation type="journal article" date="2019" name="Genome Biol. Evol.">
        <title>Day and night: Metabolic profiles and evolutionary relationships of six axenic non-marine cyanobacteria.</title>
        <authorList>
            <person name="Will S.E."/>
            <person name="Henke P."/>
            <person name="Boedeker C."/>
            <person name="Huang S."/>
            <person name="Brinkmann H."/>
            <person name="Rohde M."/>
            <person name="Jarek M."/>
            <person name="Friedl T."/>
            <person name="Seufert S."/>
            <person name="Schumacher M."/>
            <person name="Overmann J."/>
            <person name="Neumann-Schaal M."/>
            <person name="Petersen J."/>
        </authorList>
    </citation>
    <scope>NUCLEOTIDE SEQUENCE [LARGE SCALE GENOMIC DNA]</scope>
    <source>
        <strain evidence="2 3">SAG 39.79</strain>
    </source>
</reference>
<comment type="caution">
    <text evidence="2">The sequence shown here is derived from an EMBL/GenBank/DDBJ whole genome shotgun (WGS) entry which is preliminary data.</text>
</comment>
<feature type="domain" description="DSP-PTPase phosphatase fused to NAD+ Kinase" evidence="1">
    <location>
        <begin position="62"/>
        <end position="169"/>
    </location>
</feature>
<protein>
    <recommendedName>
        <fullName evidence="1">DSP-PTPase phosphatase fused to NAD+ Kinase domain-containing protein</fullName>
    </recommendedName>
</protein>
<dbReference type="Proteomes" id="UP000282574">
    <property type="component" value="Unassembled WGS sequence"/>
</dbReference>
<proteinExistence type="predicted"/>
<evidence type="ECO:0000313" key="3">
    <source>
        <dbReference type="Proteomes" id="UP000282574"/>
    </source>
</evidence>
<organism evidence="2 3">
    <name type="scientific">Chroococcidiopsis cubana SAG 39.79</name>
    <dbReference type="NCBI Taxonomy" id="388085"/>
    <lineage>
        <taxon>Bacteria</taxon>
        <taxon>Bacillati</taxon>
        <taxon>Cyanobacteriota</taxon>
        <taxon>Cyanophyceae</taxon>
        <taxon>Chroococcidiopsidales</taxon>
        <taxon>Chroococcidiopsidaceae</taxon>
        <taxon>Chroococcidiopsis</taxon>
    </lineage>
</organism>
<dbReference type="CDD" id="cd14503">
    <property type="entry name" value="PTP-bact"/>
    <property type="match status" value="1"/>
</dbReference>
<dbReference type="InterPro" id="IPR029021">
    <property type="entry name" value="Prot-tyrosine_phosphatase-like"/>
</dbReference>
<dbReference type="SUPFAM" id="SSF52799">
    <property type="entry name" value="(Phosphotyrosine protein) phosphatases II"/>
    <property type="match status" value="1"/>
</dbReference>
<accession>A0AB37UNH4</accession>
<dbReference type="EMBL" id="RSCK01000010">
    <property type="protein sequence ID" value="RUT12979.1"/>
    <property type="molecule type" value="Genomic_DNA"/>
</dbReference>
<gene>
    <name evidence="2" type="ORF">DSM107010_18250</name>
</gene>
<keyword evidence="3" id="KW-1185">Reference proteome</keyword>
<dbReference type="InterPro" id="IPR055214">
    <property type="entry name" value="PTP-NADK"/>
</dbReference>